<accession>A0AAV7LUA0</accession>
<sequence length="185" mass="19427">MGSRAPKGHSRRTPLPAGCRVVALEHPPRPRPSPILLTCSDDRPHRPRGGKHAVTAAATPLAACRAGLAPCLLKQLHGLQHSTGPCLSERTRRTPSATRLLSCAVGIELCACVVMRGVARGALSRRFAVRQELADHIVSVSSLPTIAGANGADRTTPSRSCHYFALPTLADTVCAVGTGSACQNY</sequence>
<dbReference type="AlphaFoldDB" id="A0AAV7LUA0"/>
<dbReference type="Proteomes" id="UP001066276">
    <property type="component" value="Chromosome 11"/>
</dbReference>
<gene>
    <name evidence="1" type="ORF">NDU88_007243</name>
</gene>
<protein>
    <submittedName>
        <fullName evidence="1">Uncharacterized protein</fullName>
    </submittedName>
</protein>
<keyword evidence="2" id="KW-1185">Reference proteome</keyword>
<comment type="caution">
    <text evidence="1">The sequence shown here is derived from an EMBL/GenBank/DDBJ whole genome shotgun (WGS) entry which is preliminary data.</text>
</comment>
<name>A0AAV7LUA0_PLEWA</name>
<reference evidence="1" key="1">
    <citation type="journal article" date="2022" name="bioRxiv">
        <title>Sequencing and chromosome-scale assembly of the giantPleurodeles waltlgenome.</title>
        <authorList>
            <person name="Brown T."/>
            <person name="Elewa A."/>
            <person name="Iarovenko S."/>
            <person name="Subramanian E."/>
            <person name="Araus A.J."/>
            <person name="Petzold A."/>
            <person name="Susuki M."/>
            <person name="Suzuki K.-i.T."/>
            <person name="Hayashi T."/>
            <person name="Toyoda A."/>
            <person name="Oliveira C."/>
            <person name="Osipova E."/>
            <person name="Leigh N.D."/>
            <person name="Simon A."/>
            <person name="Yun M.H."/>
        </authorList>
    </citation>
    <scope>NUCLEOTIDE SEQUENCE</scope>
    <source>
        <strain evidence="1">20211129_DDA</strain>
        <tissue evidence="1">Liver</tissue>
    </source>
</reference>
<organism evidence="1 2">
    <name type="scientific">Pleurodeles waltl</name>
    <name type="common">Iberian ribbed newt</name>
    <dbReference type="NCBI Taxonomy" id="8319"/>
    <lineage>
        <taxon>Eukaryota</taxon>
        <taxon>Metazoa</taxon>
        <taxon>Chordata</taxon>
        <taxon>Craniata</taxon>
        <taxon>Vertebrata</taxon>
        <taxon>Euteleostomi</taxon>
        <taxon>Amphibia</taxon>
        <taxon>Batrachia</taxon>
        <taxon>Caudata</taxon>
        <taxon>Salamandroidea</taxon>
        <taxon>Salamandridae</taxon>
        <taxon>Pleurodelinae</taxon>
        <taxon>Pleurodeles</taxon>
    </lineage>
</organism>
<evidence type="ECO:0000313" key="2">
    <source>
        <dbReference type="Proteomes" id="UP001066276"/>
    </source>
</evidence>
<proteinExistence type="predicted"/>
<evidence type="ECO:0000313" key="1">
    <source>
        <dbReference type="EMBL" id="KAJ1094165.1"/>
    </source>
</evidence>
<dbReference type="EMBL" id="JANPWB010000015">
    <property type="protein sequence ID" value="KAJ1094165.1"/>
    <property type="molecule type" value="Genomic_DNA"/>
</dbReference>